<dbReference type="GO" id="GO:0016757">
    <property type="term" value="F:glycosyltransferase activity"/>
    <property type="evidence" value="ECO:0007669"/>
    <property type="project" value="UniProtKB-KW"/>
</dbReference>
<keyword evidence="3" id="KW-0328">Glycosyltransferase</keyword>
<dbReference type="EMBL" id="CP013244">
    <property type="protein sequence ID" value="ANP47352.1"/>
    <property type="molecule type" value="Genomic_DNA"/>
</dbReference>
<dbReference type="STRING" id="1759059.ATE48_16235"/>
<dbReference type="GO" id="GO:0005886">
    <property type="term" value="C:plasma membrane"/>
    <property type="evidence" value="ECO:0007669"/>
    <property type="project" value="UniProtKB-SubCell"/>
</dbReference>
<evidence type="ECO:0000313" key="7">
    <source>
        <dbReference type="EMBL" id="ANP47352.1"/>
    </source>
</evidence>
<feature type="domain" description="Glycosyltransferase 2-like" evidence="6">
    <location>
        <begin position="6"/>
        <end position="87"/>
    </location>
</feature>
<reference evidence="7 8" key="1">
    <citation type="submission" date="2015-11" db="EMBL/GenBank/DDBJ databases">
        <title>Whole-Genome Sequence of Candidatus Oderbacter manganicum from the National Park Lower Oder Valley, Germany.</title>
        <authorList>
            <person name="Braun B."/>
            <person name="Liere K."/>
            <person name="Szewzyk U."/>
        </authorList>
    </citation>
    <scope>NUCLEOTIDE SEQUENCE [LARGE SCALE GENOMIC DNA]</scope>
    <source>
        <strain evidence="7 8">OTSz_A_272</strain>
    </source>
</reference>
<name>A0A1B1ALA6_9PROT</name>
<keyword evidence="5" id="KW-0472">Membrane</keyword>
<sequence>MPGPISVIIPTLECARDLPHALAPLVDGMAEGLIREVIVSDGGSHDETVEIADAAGCSVIVGAPGRAKQLIAGAACAKGKWLFFLHPRTVLARGWTDEVQTFFQFSEGRKRAAVFKLAFNDRSAKGALFWARLRAQMMKLPHGDQGLLISRFLYDGLSGYRDMVHEDIDFARRIGAKRLVFLETEAVTSADAYRRAANPAATFGILTRYFLGADPVELAQR</sequence>
<dbReference type="InterPro" id="IPR001173">
    <property type="entry name" value="Glyco_trans_2-like"/>
</dbReference>
<proteinExistence type="predicted"/>
<evidence type="ECO:0000256" key="3">
    <source>
        <dbReference type="ARBA" id="ARBA00022676"/>
    </source>
</evidence>
<dbReference type="AlphaFoldDB" id="A0A1B1ALA6"/>
<gene>
    <name evidence="7" type="ORF">ATE48_16235</name>
</gene>
<dbReference type="InParanoid" id="A0A1B1ALA6"/>
<comment type="subcellular location">
    <subcellularLocation>
        <location evidence="1">Cell membrane</location>
    </subcellularLocation>
</comment>
<dbReference type="Gene3D" id="3.90.550.10">
    <property type="entry name" value="Spore Coat Polysaccharide Biosynthesis Protein SpsA, Chain A"/>
    <property type="match status" value="1"/>
</dbReference>
<evidence type="ECO:0000259" key="6">
    <source>
        <dbReference type="Pfam" id="PF00535"/>
    </source>
</evidence>
<dbReference type="OrthoDB" id="9811214at2"/>
<dbReference type="PANTHER" id="PTHR43646:SF2">
    <property type="entry name" value="GLYCOSYLTRANSFERASE 2-LIKE DOMAIN-CONTAINING PROTEIN"/>
    <property type="match status" value="1"/>
</dbReference>
<protein>
    <recommendedName>
        <fullName evidence="6">Glycosyltransferase 2-like domain-containing protein</fullName>
    </recommendedName>
</protein>
<dbReference type="PANTHER" id="PTHR43646">
    <property type="entry name" value="GLYCOSYLTRANSFERASE"/>
    <property type="match status" value="1"/>
</dbReference>
<dbReference type="Proteomes" id="UP000092498">
    <property type="component" value="Chromosome"/>
</dbReference>
<organism evidence="7 8">
    <name type="scientific">Candidatus Viadribacter manganicus</name>
    <dbReference type="NCBI Taxonomy" id="1759059"/>
    <lineage>
        <taxon>Bacteria</taxon>
        <taxon>Pseudomonadati</taxon>
        <taxon>Pseudomonadota</taxon>
        <taxon>Alphaproteobacteria</taxon>
        <taxon>Hyphomonadales</taxon>
        <taxon>Hyphomonadaceae</taxon>
        <taxon>Candidatus Viadribacter</taxon>
    </lineage>
</organism>
<evidence type="ECO:0000313" key="8">
    <source>
        <dbReference type="Proteomes" id="UP000092498"/>
    </source>
</evidence>
<keyword evidence="2" id="KW-1003">Cell membrane</keyword>
<keyword evidence="4" id="KW-0808">Transferase</keyword>
<accession>A0A1B1ALA6</accession>
<evidence type="ECO:0000256" key="5">
    <source>
        <dbReference type="ARBA" id="ARBA00023136"/>
    </source>
</evidence>
<dbReference type="InterPro" id="IPR029044">
    <property type="entry name" value="Nucleotide-diphossugar_trans"/>
</dbReference>
<dbReference type="SUPFAM" id="SSF53448">
    <property type="entry name" value="Nucleotide-diphospho-sugar transferases"/>
    <property type="match status" value="1"/>
</dbReference>
<keyword evidence="8" id="KW-1185">Reference proteome</keyword>
<evidence type="ECO:0000256" key="2">
    <source>
        <dbReference type="ARBA" id="ARBA00022475"/>
    </source>
</evidence>
<dbReference type="KEGG" id="cbot:ATE48_16235"/>
<evidence type="ECO:0000256" key="1">
    <source>
        <dbReference type="ARBA" id="ARBA00004236"/>
    </source>
</evidence>
<dbReference type="Pfam" id="PF00535">
    <property type="entry name" value="Glycos_transf_2"/>
    <property type="match status" value="1"/>
</dbReference>
<evidence type="ECO:0000256" key="4">
    <source>
        <dbReference type="ARBA" id="ARBA00022679"/>
    </source>
</evidence>